<name>C4Z2N2_LACE2</name>
<dbReference type="SUPFAM" id="SSF53756">
    <property type="entry name" value="UDP-Glycosyltransferase/glycogen phosphorylase"/>
    <property type="match status" value="1"/>
</dbReference>
<proteinExistence type="predicted"/>
<dbReference type="HOGENOM" id="CLU_584981_0_0_9"/>
<organism evidence="2 3">
    <name type="scientific">Lachnospira eligens (strain ATCC 27750 / DSM 3376 / VPI C15-48 / C15-B4)</name>
    <name type="common">Eubacterium eligens</name>
    <dbReference type="NCBI Taxonomy" id="515620"/>
    <lineage>
        <taxon>Bacteria</taxon>
        <taxon>Bacillati</taxon>
        <taxon>Bacillota</taxon>
        <taxon>Clostridia</taxon>
        <taxon>Lachnospirales</taxon>
        <taxon>Lachnospiraceae</taxon>
        <taxon>Lachnospira</taxon>
    </lineage>
</organism>
<reference evidence="2 3" key="1">
    <citation type="journal article" date="2009" name="Proc. Natl. Acad. Sci. U.S.A.">
        <title>Characterizing a model human gut microbiota composed of members of its two dominant bacterial phyla.</title>
        <authorList>
            <person name="Mahowald M.A."/>
            <person name="Rey F.E."/>
            <person name="Seedorf H."/>
            <person name="Turnbaugh P.J."/>
            <person name="Fulton R.S."/>
            <person name="Wollam A."/>
            <person name="Shah N."/>
            <person name="Wang C."/>
            <person name="Magrini V."/>
            <person name="Wilson R.K."/>
            <person name="Cantarel B.L."/>
            <person name="Coutinho P.M."/>
            <person name="Henrissat B."/>
            <person name="Crock L.W."/>
            <person name="Russell A."/>
            <person name="Verberkmoes N.C."/>
            <person name="Hettich R.L."/>
            <person name="Gordon J.I."/>
        </authorList>
    </citation>
    <scope>NUCLEOTIDE SEQUENCE [LARGE SCALE GENOMIC DNA]</scope>
    <source>
        <strain evidence="3">ATCC 27750 / DSM 3376 / VPI C15-48 / C15-B4</strain>
    </source>
</reference>
<evidence type="ECO:0000313" key="2">
    <source>
        <dbReference type="EMBL" id="ACR71287.1"/>
    </source>
</evidence>
<gene>
    <name evidence="2" type="ordered locus">EUBELI_00251</name>
</gene>
<dbReference type="Gene3D" id="3.40.50.2000">
    <property type="entry name" value="Glycogen Phosphorylase B"/>
    <property type="match status" value="2"/>
</dbReference>
<dbReference type="AlphaFoldDB" id="C4Z2N2"/>
<keyword evidence="3" id="KW-1185">Reference proteome</keyword>
<dbReference type="EMBL" id="CP001104">
    <property type="protein sequence ID" value="ACR71287.1"/>
    <property type="molecule type" value="Genomic_DNA"/>
</dbReference>
<dbReference type="InterPro" id="IPR041693">
    <property type="entry name" value="Glyco_trans_4_5"/>
</dbReference>
<dbReference type="STRING" id="515620.EUBELI_00251"/>
<evidence type="ECO:0000313" key="3">
    <source>
        <dbReference type="Proteomes" id="UP000001476"/>
    </source>
</evidence>
<dbReference type="InterPro" id="IPR001296">
    <property type="entry name" value="Glyco_trans_1"/>
</dbReference>
<dbReference type="InterPro" id="IPR050194">
    <property type="entry name" value="Glycosyltransferase_grp1"/>
</dbReference>
<protein>
    <recommendedName>
        <fullName evidence="1">Glycosyl transferase family 1 domain-containing protein</fullName>
    </recommendedName>
</protein>
<dbReference type="eggNOG" id="COG0438">
    <property type="taxonomic scope" value="Bacteria"/>
</dbReference>
<dbReference type="Pfam" id="PF16994">
    <property type="entry name" value="Glyco_trans_4_5"/>
    <property type="match status" value="1"/>
</dbReference>
<dbReference type="KEGG" id="eel:EUBELI_00251"/>
<dbReference type="Pfam" id="PF00534">
    <property type="entry name" value="Glycos_transf_1"/>
    <property type="match status" value="1"/>
</dbReference>
<evidence type="ECO:0000259" key="1">
    <source>
        <dbReference type="Pfam" id="PF00534"/>
    </source>
</evidence>
<dbReference type="CDD" id="cd03801">
    <property type="entry name" value="GT4_PimA-like"/>
    <property type="match status" value="1"/>
</dbReference>
<sequence length="458" mass="53553">MRILDKKKVVLYGTGNLYNKYYDKFYDLEIVAVLDSDNNKIGKCINGYIVNSPLYLNEIKYDFIILLIVDYNKVMYNLINIGIDRENIKTIDDYRFFEKYREIIDVRDNTEKKEILMVSHEMNYRGAPLMLLNLADVLVESGFCVDIVCDSKGDLYETLLKKKYGLLYFTDFNFGEKEIEKYFGEYKLIIVNTLALWRIITRLECINKKIIWWLHEEESAYAILKPDFSKIKIYNNLKIYGVGAKAIDAFKKFCAKDIKIDSFRWGIENKYSDTKFDYNNGKLVFAIIGPDSYIKGQDFLIDTLKNCSRDILNNIEVLLIGDISESKKEIYEKVPAVKCLGIMTHTELMEMYERIGVILSVSRNDTFPVVLIEAMMRKRVCMMSDVVGTAEFISNYRNGIIFKSENSNDLISSIEWCLNNRRKLNDIAYAGYETYQKYFSKDIFKLNACSIVEKYINK</sequence>
<feature type="domain" description="Glycosyl transferase family 1" evidence="1">
    <location>
        <begin position="279"/>
        <end position="433"/>
    </location>
</feature>
<dbReference type="CAZy" id="GT4">
    <property type="family name" value="Glycosyltransferase Family 4"/>
</dbReference>
<dbReference type="Proteomes" id="UP000001476">
    <property type="component" value="Chromosome"/>
</dbReference>
<dbReference type="Gene3D" id="3.40.50.720">
    <property type="entry name" value="NAD(P)-binding Rossmann-like Domain"/>
    <property type="match status" value="1"/>
</dbReference>
<dbReference type="PANTHER" id="PTHR45947:SF3">
    <property type="entry name" value="SULFOQUINOVOSYL TRANSFERASE SQD2"/>
    <property type="match status" value="1"/>
</dbReference>
<accession>C4Z2N2</accession>
<dbReference type="PANTHER" id="PTHR45947">
    <property type="entry name" value="SULFOQUINOVOSYL TRANSFERASE SQD2"/>
    <property type="match status" value="1"/>
</dbReference>
<dbReference type="GO" id="GO:0016757">
    <property type="term" value="F:glycosyltransferase activity"/>
    <property type="evidence" value="ECO:0007669"/>
    <property type="project" value="InterPro"/>
</dbReference>